<sequence>MELSSVMLSFIKGQLRQDLAEGKNDGLGKGAARSLQRRSTRGKDVTYFSPTTEKIDFTGIDNVDETERYSWDLVLDAEWVGNEGRFANHADDPNASFILKSSREACPDNPMAEHDSLPVQCMSLVATKPIRRKQEILVHYGPTYWDNVMNSEPSLTEERRMKISRTSWQEGFSYYDGVLLDGGFVTAEGGCHTSALREALLFGEFRTVPSSRPCPLKPGPEKGISVVRCEENHPAYPGYKLVATKDFRKGDFICVYGGVIRRNNAVMGVLLPLAVPMDIIKRWSGAFGFQLDENLEYFEVQFDLPVFSPRAENRKVLKGGPPSDLSKIKKINILDRPASRILCDRLQQPEWWDVIIDLLEDADNKSPKMLSKSVRSRLAHKHGDLPPAYPREDFPPLDNVALILEDNAAACGYANHKHFTRHEEALTLFVGRTLGIQPVVITCPGPEVFEGTFSWPPGLYFDESAFSEELASLNTTVVELNYTPDNGEGMVAGEERLETMGEKGVETSARLKAVCAAVREMLQDKFTSFKSFCKFVDTYAPGNFRRRPGDAGAALLALLTALARAHPESNDPGPSSSLNPD</sequence>
<protein>
    <recommendedName>
        <fullName evidence="1">SET domain-containing protein</fullName>
    </recommendedName>
</protein>
<evidence type="ECO:0000313" key="2">
    <source>
        <dbReference type="EMBL" id="KAF4685159.1"/>
    </source>
</evidence>
<reference evidence="2 3" key="1">
    <citation type="submission" date="2020-04" db="EMBL/GenBank/DDBJ databases">
        <title>Perkinsus olseni comparative genomics.</title>
        <authorList>
            <person name="Bogema D.R."/>
        </authorList>
    </citation>
    <scope>NUCLEOTIDE SEQUENCE [LARGE SCALE GENOMIC DNA]</scope>
    <source>
        <strain evidence="2">00978-12</strain>
    </source>
</reference>
<dbReference type="OrthoDB" id="19692at2759"/>
<dbReference type="EMBL" id="JABANP010000275">
    <property type="protein sequence ID" value="KAF4685159.1"/>
    <property type="molecule type" value="Genomic_DNA"/>
</dbReference>
<name>A0A7J6NMN6_PEROL</name>
<dbReference type="PROSITE" id="PS50280">
    <property type="entry name" value="SET"/>
    <property type="match status" value="1"/>
</dbReference>
<evidence type="ECO:0000313" key="3">
    <source>
        <dbReference type="Proteomes" id="UP000541610"/>
    </source>
</evidence>
<accession>A0A7J6NMN6</accession>
<dbReference type="AlphaFoldDB" id="A0A7J6NMN6"/>
<gene>
    <name evidence="2" type="ORF">FOZ60_006815</name>
</gene>
<dbReference type="Proteomes" id="UP000541610">
    <property type="component" value="Unassembled WGS sequence"/>
</dbReference>
<dbReference type="Pfam" id="PF00856">
    <property type="entry name" value="SET"/>
    <property type="match status" value="1"/>
</dbReference>
<feature type="domain" description="SET" evidence="1">
    <location>
        <begin position="11"/>
        <end position="141"/>
    </location>
</feature>
<evidence type="ECO:0000259" key="1">
    <source>
        <dbReference type="PROSITE" id="PS50280"/>
    </source>
</evidence>
<dbReference type="Gene3D" id="2.170.270.10">
    <property type="entry name" value="SET domain"/>
    <property type="match status" value="1"/>
</dbReference>
<dbReference type="InterPro" id="IPR001214">
    <property type="entry name" value="SET_dom"/>
</dbReference>
<organism evidence="2 3">
    <name type="scientific">Perkinsus olseni</name>
    <name type="common">Perkinsus atlanticus</name>
    <dbReference type="NCBI Taxonomy" id="32597"/>
    <lineage>
        <taxon>Eukaryota</taxon>
        <taxon>Sar</taxon>
        <taxon>Alveolata</taxon>
        <taxon>Perkinsozoa</taxon>
        <taxon>Perkinsea</taxon>
        <taxon>Perkinsida</taxon>
        <taxon>Perkinsidae</taxon>
        <taxon>Perkinsus</taxon>
    </lineage>
</organism>
<dbReference type="SUPFAM" id="SSF82199">
    <property type="entry name" value="SET domain"/>
    <property type="match status" value="1"/>
</dbReference>
<comment type="caution">
    <text evidence="2">The sequence shown here is derived from an EMBL/GenBank/DDBJ whole genome shotgun (WGS) entry which is preliminary data.</text>
</comment>
<dbReference type="InterPro" id="IPR046341">
    <property type="entry name" value="SET_dom_sf"/>
</dbReference>
<proteinExistence type="predicted"/>